<dbReference type="GeneID" id="36403878"/>
<proteinExistence type="predicted"/>
<dbReference type="Gene3D" id="3.40.33.10">
    <property type="entry name" value="CAP"/>
    <property type="match status" value="1"/>
</dbReference>
<dbReference type="RefSeq" id="XP_024575138.1">
    <property type="nucleotide sequence ID" value="XM_024724241.1"/>
</dbReference>
<dbReference type="CDD" id="cd05379">
    <property type="entry name" value="CAP_bacterial"/>
    <property type="match status" value="1"/>
</dbReference>
<dbReference type="InterPro" id="IPR035940">
    <property type="entry name" value="CAP_sf"/>
</dbReference>
<name>A0A0P1AE25_PLAHL</name>
<dbReference type="PANTHER" id="PTHR31157:SF1">
    <property type="entry name" value="SCP DOMAIN-CONTAINING PROTEIN"/>
    <property type="match status" value="1"/>
</dbReference>
<dbReference type="OrthoDB" id="568194at2759"/>
<dbReference type="STRING" id="4781.A0A0P1AE25"/>
<sequence>MTLLGNTTLADVNMGASSQLSLQLLPIIGDALYEDIDLSVSTANLPNNVNNITNAGNFSRNLQAVSSSDGIQADLLKAVNRERAAYKLPPLCLNIKLKEAAQGHSNDMAFKNYMSHQGSDGSTMSQRLQEKHYDSTAAGENVAAGHNSVDKVMEAWMNSPGHRANILREKFTMFGCGYAYDSNSMYKIYWTQNFGKSQTEKCS</sequence>
<dbReference type="SUPFAM" id="SSF55797">
    <property type="entry name" value="PR-1-like"/>
    <property type="match status" value="1"/>
</dbReference>
<evidence type="ECO:0000313" key="3">
    <source>
        <dbReference type="Proteomes" id="UP000054928"/>
    </source>
</evidence>
<dbReference type="Proteomes" id="UP000054928">
    <property type="component" value="Unassembled WGS sequence"/>
</dbReference>
<dbReference type="OMA" id="TGANHRY"/>
<accession>A0A0P1AE25</accession>
<protein>
    <submittedName>
        <fullName evidence="2">CAP domain</fullName>
    </submittedName>
</protein>
<dbReference type="InterPro" id="IPR014044">
    <property type="entry name" value="CAP_dom"/>
</dbReference>
<feature type="domain" description="SCP" evidence="1">
    <location>
        <begin position="76"/>
        <end position="194"/>
    </location>
</feature>
<dbReference type="PANTHER" id="PTHR31157">
    <property type="entry name" value="SCP DOMAIN-CONTAINING PROTEIN"/>
    <property type="match status" value="1"/>
</dbReference>
<reference evidence="3" key="1">
    <citation type="submission" date="2014-09" db="EMBL/GenBank/DDBJ databases">
        <authorList>
            <person name="Sharma Rahul"/>
            <person name="Thines Marco"/>
        </authorList>
    </citation>
    <scope>NUCLEOTIDE SEQUENCE [LARGE SCALE GENOMIC DNA]</scope>
</reference>
<dbReference type="EMBL" id="CCYD01000322">
    <property type="protein sequence ID" value="CEG38769.1"/>
    <property type="molecule type" value="Genomic_DNA"/>
</dbReference>
<keyword evidence="3" id="KW-1185">Reference proteome</keyword>
<evidence type="ECO:0000259" key="1">
    <source>
        <dbReference type="Pfam" id="PF00188"/>
    </source>
</evidence>
<evidence type="ECO:0000313" key="2">
    <source>
        <dbReference type="EMBL" id="CEG38769.1"/>
    </source>
</evidence>
<dbReference type="AlphaFoldDB" id="A0A0P1AE25"/>
<organism evidence="2 3">
    <name type="scientific">Plasmopara halstedii</name>
    <name type="common">Downy mildew of sunflower</name>
    <dbReference type="NCBI Taxonomy" id="4781"/>
    <lineage>
        <taxon>Eukaryota</taxon>
        <taxon>Sar</taxon>
        <taxon>Stramenopiles</taxon>
        <taxon>Oomycota</taxon>
        <taxon>Peronosporomycetes</taxon>
        <taxon>Peronosporales</taxon>
        <taxon>Peronosporaceae</taxon>
        <taxon>Plasmopara</taxon>
    </lineage>
</organism>
<dbReference type="Pfam" id="PF00188">
    <property type="entry name" value="CAP"/>
    <property type="match status" value="1"/>
</dbReference>